<proteinExistence type="predicted"/>
<evidence type="ECO:0000313" key="2">
    <source>
        <dbReference type="EMBL" id="BBH90865.1"/>
    </source>
</evidence>
<feature type="compositionally biased region" description="Basic and acidic residues" evidence="1">
    <location>
        <begin position="92"/>
        <end position="107"/>
    </location>
</feature>
<protein>
    <submittedName>
        <fullName evidence="2">Uncharacterized protein</fullName>
    </submittedName>
</protein>
<feature type="region of interest" description="Disordered" evidence="1">
    <location>
        <begin position="84"/>
        <end position="115"/>
    </location>
</feature>
<name>A0A455SXP4_9CHLR</name>
<reference evidence="2" key="1">
    <citation type="submission" date="2018-12" db="EMBL/GenBank/DDBJ databases">
        <title>Novel natural products biosynthetic potential of the class Ktedonobacteria.</title>
        <authorList>
            <person name="Zheng Y."/>
            <person name="Saitou A."/>
            <person name="Wang C.M."/>
            <person name="Toyoda A."/>
            <person name="Minakuchi Y."/>
            <person name="Sekiguchi Y."/>
            <person name="Ueda K."/>
            <person name="Takano H."/>
            <person name="Sakai Y."/>
            <person name="Yokota A."/>
            <person name="Yabe S."/>
        </authorList>
    </citation>
    <scope>NUCLEOTIDE SEQUENCE</scope>
    <source>
        <strain evidence="2">COM3</strain>
    </source>
</reference>
<gene>
    <name evidence="2" type="ORF">KTC_56160</name>
</gene>
<dbReference type="AlphaFoldDB" id="A0A455SXP4"/>
<organism evidence="2">
    <name type="scientific">Thermosporothrix sp. COM3</name>
    <dbReference type="NCBI Taxonomy" id="2490863"/>
    <lineage>
        <taxon>Bacteria</taxon>
        <taxon>Bacillati</taxon>
        <taxon>Chloroflexota</taxon>
        <taxon>Ktedonobacteria</taxon>
        <taxon>Ktedonobacterales</taxon>
        <taxon>Thermosporotrichaceae</taxon>
        <taxon>Thermosporothrix</taxon>
    </lineage>
</organism>
<sequence>MECWKLVPGCHAEKRSGYLVHAFAKEVQCFSTSHREAFTSDRGGYNGVELILLFFSMDKQIKMGQSLNQMLGSGDTCTKLSSNVANGAGSHSTERKSARICDSERLPVRSGRVPG</sequence>
<dbReference type="EMBL" id="AP019376">
    <property type="protein sequence ID" value="BBH90865.1"/>
    <property type="molecule type" value="Genomic_DNA"/>
</dbReference>
<evidence type="ECO:0000256" key="1">
    <source>
        <dbReference type="SAM" id="MobiDB-lite"/>
    </source>
</evidence>
<accession>A0A455SXP4</accession>